<dbReference type="Pfam" id="PF08402">
    <property type="entry name" value="TOBE_2"/>
    <property type="match status" value="1"/>
</dbReference>
<proteinExistence type="inferred from homology"/>
<feature type="domain" description="ABC transporter" evidence="6">
    <location>
        <begin position="4"/>
        <end position="234"/>
    </location>
</feature>
<gene>
    <name evidence="7" type="primary">ugpC</name>
    <name evidence="7" type="ORF">OOZ53_25015</name>
</gene>
<dbReference type="Gene3D" id="2.40.50.100">
    <property type="match status" value="1"/>
</dbReference>
<dbReference type="InterPro" id="IPR003593">
    <property type="entry name" value="AAA+_ATPase"/>
</dbReference>
<keyword evidence="3" id="KW-0813">Transport</keyword>
<dbReference type="PANTHER" id="PTHR43875:SF1">
    <property type="entry name" value="OSMOPROTECTIVE COMPOUNDS UPTAKE ATP-BINDING PROTEIN GGTA"/>
    <property type="match status" value="1"/>
</dbReference>
<evidence type="ECO:0000259" key="6">
    <source>
        <dbReference type="PROSITE" id="PS50893"/>
    </source>
</evidence>
<keyword evidence="4" id="KW-0547">Nucleotide-binding</keyword>
<dbReference type="InterPro" id="IPR017871">
    <property type="entry name" value="ABC_transporter-like_CS"/>
</dbReference>
<accession>A0ABT4VVB6</accession>
<dbReference type="Proteomes" id="UP001148313">
    <property type="component" value="Unassembled WGS sequence"/>
</dbReference>
<dbReference type="Pfam" id="PF00005">
    <property type="entry name" value="ABC_tran"/>
    <property type="match status" value="1"/>
</dbReference>
<dbReference type="Gene3D" id="3.40.50.300">
    <property type="entry name" value="P-loop containing nucleotide triphosphate hydrolases"/>
    <property type="match status" value="1"/>
</dbReference>
<dbReference type="PROSITE" id="PS00211">
    <property type="entry name" value="ABC_TRANSPORTER_1"/>
    <property type="match status" value="1"/>
</dbReference>
<evidence type="ECO:0000256" key="4">
    <source>
        <dbReference type="ARBA" id="ARBA00022741"/>
    </source>
</evidence>
<evidence type="ECO:0000256" key="1">
    <source>
        <dbReference type="ARBA" id="ARBA00004417"/>
    </source>
</evidence>
<dbReference type="PANTHER" id="PTHR43875">
    <property type="entry name" value="MALTODEXTRIN IMPORT ATP-BINDING PROTEIN MSMX"/>
    <property type="match status" value="1"/>
</dbReference>
<evidence type="ECO:0000313" key="8">
    <source>
        <dbReference type="Proteomes" id="UP001148313"/>
    </source>
</evidence>
<dbReference type="Gene3D" id="2.40.50.140">
    <property type="entry name" value="Nucleic acid-binding proteins"/>
    <property type="match status" value="1"/>
</dbReference>
<dbReference type="InterPro" id="IPR027417">
    <property type="entry name" value="P-loop_NTPase"/>
</dbReference>
<dbReference type="SUPFAM" id="SSF50331">
    <property type="entry name" value="MOP-like"/>
    <property type="match status" value="1"/>
</dbReference>
<keyword evidence="8" id="KW-1185">Reference proteome</keyword>
<dbReference type="RefSeq" id="WP_271092515.1">
    <property type="nucleotide sequence ID" value="NZ_JAPJZH010000026.1"/>
</dbReference>
<evidence type="ECO:0000256" key="3">
    <source>
        <dbReference type="ARBA" id="ARBA00022448"/>
    </source>
</evidence>
<evidence type="ECO:0000256" key="2">
    <source>
        <dbReference type="ARBA" id="ARBA00005417"/>
    </source>
</evidence>
<protein>
    <submittedName>
        <fullName evidence="7">Sn-glycerol-3-phosphate ABC transporter ATP-binding protein UgpC</fullName>
    </submittedName>
</protein>
<dbReference type="CDD" id="cd03301">
    <property type="entry name" value="ABC_MalK_N"/>
    <property type="match status" value="1"/>
</dbReference>
<dbReference type="InterPro" id="IPR015855">
    <property type="entry name" value="ABC_transpr_MalK-like"/>
</dbReference>
<dbReference type="GO" id="GO:0005524">
    <property type="term" value="F:ATP binding"/>
    <property type="evidence" value="ECO:0007669"/>
    <property type="project" value="UniProtKB-KW"/>
</dbReference>
<name>A0ABT4VVB6_9HYPH</name>
<sequence length="360" mass="39718">MSSIELKKVVKRYGAVDVVHGIDLEIAEGEFVVLLGPSGCGKTTTLRMIAGLEDVSDGELSIGNQVVNAVAPKDRGVAMVFQNYALYPHMTVRQNMEFALRPLRLARSETDRRINETAVLLGLDELLARRPSQLSGGQRQRVAMARALVRTPDVFLFDEPLSNLDAKLRTQVRLEIGKLHKRLGTTIVYVTHDQVEAMTLADKIVIMQDGHIEQTGSPQEVYTRPRNRFVATFIGSPAMNIVPATISDGKLVGDHVSVEIPERFKKRVQAGQKVEFGIRPTEISLLDGAEQATATARVEVTEYLGDEALLDLRIGSQELIAEVPANQCPAEDAEVRLRFNPEALHIFDAETGMSLENQAR</sequence>
<dbReference type="InterPro" id="IPR012340">
    <property type="entry name" value="NA-bd_OB-fold"/>
</dbReference>
<evidence type="ECO:0000256" key="5">
    <source>
        <dbReference type="ARBA" id="ARBA00022840"/>
    </source>
</evidence>
<dbReference type="InterPro" id="IPR013611">
    <property type="entry name" value="Transp-assoc_OB_typ2"/>
</dbReference>
<comment type="similarity">
    <text evidence="2">Belongs to the ABC transporter superfamily.</text>
</comment>
<dbReference type="PROSITE" id="PS50893">
    <property type="entry name" value="ABC_TRANSPORTER_2"/>
    <property type="match status" value="1"/>
</dbReference>
<dbReference type="InterPro" id="IPR047641">
    <property type="entry name" value="ABC_transpr_MalK/UgpC-like"/>
</dbReference>
<dbReference type="EMBL" id="JAPJZH010000026">
    <property type="protein sequence ID" value="MDA4848641.1"/>
    <property type="molecule type" value="Genomic_DNA"/>
</dbReference>
<dbReference type="SMART" id="SM00382">
    <property type="entry name" value="AAA"/>
    <property type="match status" value="1"/>
</dbReference>
<reference evidence="7" key="1">
    <citation type="submission" date="2022-11" db="EMBL/GenBank/DDBJ databases">
        <title>Hoeflea poritis sp. nov., isolated from scleractinian coral Porites lutea.</title>
        <authorList>
            <person name="Zhang G."/>
            <person name="Wei Q."/>
            <person name="Cai L."/>
        </authorList>
    </citation>
    <scope>NUCLEOTIDE SEQUENCE</scope>
    <source>
        <strain evidence="7">E7-10</strain>
    </source>
</reference>
<dbReference type="InterPro" id="IPR003439">
    <property type="entry name" value="ABC_transporter-like_ATP-bd"/>
</dbReference>
<dbReference type="InterPro" id="IPR008995">
    <property type="entry name" value="Mo/tungstate-bd_C_term_dom"/>
</dbReference>
<comment type="caution">
    <text evidence="7">The sequence shown here is derived from an EMBL/GenBank/DDBJ whole genome shotgun (WGS) entry which is preliminary data.</text>
</comment>
<comment type="subcellular location">
    <subcellularLocation>
        <location evidence="1">Cell inner membrane</location>
        <topology evidence="1">Peripheral membrane protein</topology>
    </subcellularLocation>
</comment>
<organism evidence="7 8">
    <name type="scientific">Hoeflea poritis</name>
    <dbReference type="NCBI Taxonomy" id="2993659"/>
    <lineage>
        <taxon>Bacteria</taxon>
        <taxon>Pseudomonadati</taxon>
        <taxon>Pseudomonadota</taxon>
        <taxon>Alphaproteobacteria</taxon>
        <taxon>Hyphomicrobiales</taxon>
        <taxon>Rhizobiaceae</taxon>
        <taxon>Hoeflea</taxon>
    </lineage>
</organism>
<evidence type="ECO:0000313" key="7">
    <source>
        <dbReference type="EMBL" id="MDA4848641.1"/>
    </source>
</evidence>
<keyword evidence="5 7" id="KW-0067">ATP-binding</keyword>
<dbReference type="NCBIfam" id="NF008653">
    <property type="entry name" value="PRK11650.1"/>
    <property type="match status" value="1"/>
</dbReference>
<dbReference type="SUPFAM" id="SSF52540">
    <property type="entry name" value="P-loop containing nucleoside triphosphate hydrolases"/>
    <property type="match status" value="1"/>
</dbReference>